<reference evidence="1 2" key="1">
    <citation type="submission" date="2024-11" db="EMBL/GenBank/DDBJ databases">
        <title>A near-complete genome assembly of Cinchona calisaya.</title>
        <authorList>
            <person name="Lian D.C."/>
            <person name="Zhao X.W."/>
            <person name="Wei L."/>
        </authorList>
    </citation>
    <scope>NUCLEOTIDE SEQUENCE [LARGE SCALE GENOMIC DNA]</scope>
    <source>
        <tissue evidence="1">Nenye</tissue>
    </source>
</reference>
<evidence type="ECO:0000313" key="1">
    <source>
        <dbReference type="EMBL" id="KAL3511261.1"/>
    </source>
</evidence>
<dbReference type="Proteomes" id="UP001630127">
    <property type="component" value="Unassembled WGS sequence"/>
</dbReference>
<accession>A0ABD2YWH6</accession>
<evidence type="ECO:0008006" key="3">
    <source>
        <dbReference type="Google" id="ProtNLM"/>
    </source>
</evidence>
<protein>
    <recommendedName>
        <fullName evidence="3">FBD domain-containing protein</fullName>
    </recommendedName>
</protein>
<name>A0ABD2YWH6_9GENT</name>
<organism evidence="1 2">
    <name type="scientific">Cinchona calisaya</name>
    <dbReference type="NCBI Taxonomy" id="153742"/>
    <lineage>
        <taxon>Eukaryota</taxon>
        <taxon>Viridiplantae</taxon>
        <taxon>Streptophyta</taxon>
        <taxon>Embryophyta</taxon>
        <taxon>Tracheophyta</taxon>
        <taxon>Spermatophyta</taxon>
        <taxon>Magnoliopsida</taxon>
        <taxon>eudicotyledons</taxon>
        <taxon>Gunneridae</taxon>
        <taxon>Pentapetalae</taxon>
        <taxon>asterids</taxon>
        <taxon>lamiids</taxon>
        <taxon>Gentianales</taxon>
        <taxon>Rubiaceae</taxon>
        <taxon>Cinchonoideae</taxon>
        <taxon>Cinchoneae</taxon>
        <taxon>Cinchona</taxon>
    </lineage>
</organism>
<comment type="caution">
    <text evidence="1">The sequence shown here is derived from an EMBL/GenBank/DDBJ whole genome shotgun (WGS) entry which is preliminary data.</text>
</comment>
<sequence length="111" mass="12572">MPPFYQGDVIQFREIHLQMVEGCKYECLKEVEFLGWSGLVGEVQLVKHLIQAAGSLETMTIHPVDHLSLEDVLWKHMRTLPPNAIAATKDARNRALDLEPKLTPTIKLVVL</sequence>
<gene>
    <name evidence="1" type="ORF">ACH5RR_030662</name>
</gene>
<keyword evidence="2" id="KW-1185">Reference proteome</keyword>
<proteinExistence type="predicted"/>
<evidence type="ECO:0000313" key="2">
    <source>
        <dbReference type="Proteomes" id="UP001630127"/>
    </source>
</evidence>
<dbReference type="EMBL" id="JBJUIK010000012">
    <property type="protein sequence ID" value="KAL3511261.1"/>
    <property type="molecule type" value="Genomic_DNA"/>
</dbReference>
<dbReference type="AlphaFoldDB" id="A0ABD2YWH6"/>